<evidence type="ECO:0000259" key="3">
    <source>
        <dbReference type="SMART" id="SM00903"/>
    </source>
</evidence>
<dbReference type="Proteomes" id="UP000190064">
    <property type="component" value="Unassembled WGS sequence"/>
</dbReference>
<dbReference type="PANTHER" id="PTHR30466:SF11">
    <property type="entry name" value="FLAVIN-DEPENDENT MONOOXYGENASE, REDUCTASE SUBUNIT HSAB"/>
    <property type="match status" value="1"/>
</dbReference>
<dbReference type="SMART" id="SM00903">
    <property type="entry name" value="Flavin_Reduct"/>
    <property type="match status" value="1"/>
</dbReference>
<dbReference type="SUPFAM" id="SSF46785">
    <property type="entry name" value="Winged helix' DNA-binding domain"/>
    <property type="match status" value="1"/>
</dbReference>
<dbReference type="GO" id="GO:0010181">
    <property type="term" value="F:FMN binding"/>
    <property type="evidence" value="ECO:0007669"/>
    <property type="project" value="InterPro"/>
</dbReference>
<protein>
    <submittedName>
        <fullName evidence="4">Flavin oxidoreductase</fullName>
    </submittedName>
</protein>
<dbReference type="Pfam" id="PF01613">
    <property type="entry name" value="Flavin_Reduct"/>
    <property type="match status" value="1"/>
</dbReference>
<evidence type="ECO:0000256" key="1">
    <source>
        <dbReference type="ARBA" id="ARBA00008898"/>
    </source>
</evidence>
<evidence type="ECO:0000256" key="2">
    <source>
        <dbReference type="ARBA" id="ARBA00023002"/>
    </source>
</evidence>
<reference evidence="4" key="1">
    <citation type="submission" date="2017-02" db="EMBL/GenBank/DDBJ databases">
        <title>Draft Genome Sequence of the Salt Water Bacterium Oceanospirillum linum ATCC 11336.</title>
        <authorList>
            <person name="Trachtenberg A.M."/>
            <person name="Carney J.G."/>
            <person name="Linnane J.D."/>
            <person name="Rheaume B.A."/>
            <person name="Pitts N.L."/>
            <person name="Mykles D.L."/>
            <person name="Maclea K.S."/>
        </authorList>
    </citation>
    <scope>NUCLEOTIDE SEQUENCE [LARGE SCALE GENOMIC DNA]</scope>
    <source>
        <strain evidence="4">ATCC 11336</strain>
    </source>
</reference>
<feature type="domain" description="Flavin reductase like" evidence="3">
    <location>
        <begin position="14"/>
        <end position="157"/>
    </location>
</feature>
<dbReference type="RefSeq" id="WP_077242613.1">
    <property type="nucleotide sequence ID" value="NZ_FXTS01000001.1"/>
</dbReference>
<dbReference type="InterPro" id="IPR036390">
    <property type="entry name" value="WH_DNA-bd_sf"/>
</dbReference>
<evidence type="ECO:0000313" key="5">
    <source>
        <dbReference type="Proteomes" id="UP000190064"/>
    </source>
</evidence>
<dbReference type="InterPro" id="IPR012349">
    <property type="entry name" value="Split_barrel_FMN-bd"/>
</dbReference>
<dbReference type="NCBIfam" id="NF045919">
    <property type="entry name" value="HphnlacHdxRed"/>
    <property type="match status" value="1"/>
</dbReference>
<dbReference type="Gene3D" id="2.30.110.10">
    <property type="entry name" value="Electron Transport, Fmn-binding Protein, Chain A"/>
    <property type="match status" value="1"/>
</dbReference>
<dbReference type="Gene3D" id="1.10.10.10">
    <property type="entry name" value="Winged helix-like DNA-binding domain superfamily/Winged helix DNA-binding domain"/>
    <property type="match status" value="1"/>
</dbReference>
<dbReference type="PANTHER" id="PTHR30466">
    <property type="entry name" value="FLAVIN REDUCTASE"/>
    <property type="match status" value="1"/>
</dbReference>
<evidence type="ECO:0000313" key="4">
    <source>
        <dbReference type="EMBL" id="OOV88196.1"/>
    </source>
</evidence>
<keyword evidence="2" id="KW-0560">Oxidoreductase</keyword>
<dbReference type="InterPro" id="IPR036388">
    <property type="entry name" value="WH-like_DNA-bd_sf"/>
</dbReference>
<dbReference type="STRING" id="966.BTA35_0201270"/>
<name>A0A1T1HEE9_OCELI</name>
<dbReference type="AlphaFoldDB" id="A0A1T1HEE9"/>
<proteinExistence type="inferred from homology"/>
<gene>
    <name evidence="4" type="ORF">BTA35_0201270</name>
</gene>
<organism evidence="4 5">
    <name type="scientific">Oceanospirillum linum</name>
    <dbReference type="NCBI Taxonomy" id="966"/>
    <lineage>
        <taxon>Bacteria</taxon>
        <taxon>Pseudomonadati</taxon>
        <taxon>Pseudomonadota</taxon>
        <taxon>Gammaproteobacteria</taxon>
        <taxon>Oceanospirillales</taxon>
        <taxon>Oceanospirillaceae</taxon>
        <taxon>Oceanospirillum</taxon>
    </lineage>
</organism>
<dbReference type="InterPro" id="IPR050268">
    <property type="entry name" value="NADH-dep_flavin_reductase"/>
</dbReference>
<sequence length="311" mass="34145">MTTAFDPKAFRRALGNFATGVTVITATAKDGQQAGVTANSFNSVSLDPPLVLWSIMKNSGSVEIFDNASHFAVNVLAADQIDISNHFARPSDDKFSSIDYGKGLGDAPLLTDCAARFQCANYDKVDGGDHWILIGKVEAFDDYGRAPLLYHGGTYSAVVPHVGAAQKSAEADAAAAEQADADREKMLDNNLYYQMLSAVKRYQRGYWPMQQASGLRVAEAHLLMVLKDLGSVSFSAMVDYLLMPDQDLAPSVEKLKRKAWISVQDDNLTLTEEGAHQAEAYWQLSEDYQEKVFGDLTDEELAVFRKVLKKI</sequence>
<keyword evidence="5" id="KW-1185">Reference proteome</keyword>
<dbReference type="EMBL" id="MTSD02000001">
    <property type="protein sequence ID" value="OOV88196.1"/>
    <property type="molecule type" value="Genomic_DNA"/>
</dbReference>
<comment type="similarity">
    <text evidence="1">Belongs to the non-flavoprotein flavin reductase family.</text>
</comment>
<dbReference type="SUPFAM" id="SSF50475">
    <property type="entry name" value="FMN-binding split barrel"/>
    <property type="match status" value="1"/>
</dbReference>
<dbReference type="InterPro" id="IPR002563">
    <property type="entry name" value="Flavin_Rdtase-like_dom"/>
</dbReference>
<comment type="caution">
    <text evidence="4">The sequence shown here is derived from an EMBL/GenBank/DDBJ whole genome shotgun (WGS) entry which is preliminary data.</text>
</comment>
<dbReference type="GO" id="GO:0042602">
    <property type="term" value="F:riboflavin reductase (NADPH) activity"/>
    <property type="evidence" value="ECO:0007669"/>
    <property type="project" value="TreeGrafter"/>
</dbReference>
<accession>A0A1T1HEE9</accession>